<name>A0A2D3I650_9VIRU</name>
<proteinExistence type="predicted"/>
<protein>
    <submittedName>
        <fullName evidence="2">ORF1310</fullName>
    </submittedName>
</protein>
<keyword evidence="1" id="KW-0472">Membrane</keyword>
<dbReference type="EMBL" id="MF768985">
    <property type="protein sequence ID" value="ATU83867.1"/>
    <property type="molecule type" value="Genomic_DNA"/>
</dbReference>
<organism evidence="2">
    <name type="scientific">White spot syndrome virus</name>
    <dbReference type="NCBI Taxonomy" id="342409"/>
    <lineage>
        <taxon>Viruses</taxon>
        <taxon>Viruses incertae sedis</taxon>
        <taxon>Naldaviricetes</taxon>
        <taxon>Nimaviridae</taxon>
        <taxon>Whispovirus</taxon>
    </lineage>
</organism>
<accession>A0A2D3I650</accession>
<sequence>MGSLFLDLLLTDGSGSFSVVAAVSVFFSIVSFSLLVLLLTSLLCSSSNDVSVRSDADIGTSNSFYTLYVSHNFRSKNL</sequence>
<evidence type="ECO:0000256" key="1">
    <source>
        <dbReference type="SAM" id="Phobius"/>
    </source>
</evidence>
<dbReference type="Proteomes" id="UP000267516">
    <property type="component" value="Segment"/>
</dbReference>
<reference evidence="2" key="1">
    <citation type="journal article" date="2018" name="Aquaculture">
        <title>Complete genome sequence of a white spot syndrome virus associated with a disease incursion in Australia.</title>
        <authorList>
            <person name="Oakey J."/>
            <person name="Smith C.S."/>
        </authorList>
    </citation>
    <scope>NUCLEOTIDE SEQUENCE [LARGE SCALE GENOMIC DNA]</scope>
    <source>
        <strain evidence="2">WSSV-AU</strain>
    </source>
</reference>
<keyword evidence="1" id="KW-1133">Transmembrane helix</keyword>
<feature type="transmembrane region" description="Helical" evidence="1">
    <location>
        <begin position="20"/>
        <end position="44"/>
    </location>
</feature>
<keyword evidence="1" id="KW-0812">Transmembrane</keyword>
<evidence type="ECO:0000313" key="2">
    <source>
        <dbReference type="EMBL" id="ATU83867.1"/>
    </source>
</evidence>